<proteinExistence type="predicted"/>
<comment type="caution">
    <text evidence="1">The sequence shown here is derived from an EMBL/GenBank/DDBJ whole genome shotgun (WGS) entry which is preliminary data.</text>
</comment>
<dbReference type="Proteomes" id="UP000243217">
    <property type="component" value="Unassembled WGS sequence"/>
</dbReference>
<organism evidence="1 2">
    <name type="scientific">Thraustotheca clavata</name>
    <dbReference type="NCBI Taxonomy" id="74557"/>
    <lineage>
        <taxon>Eukaryota</taxon>
        <taxon>Sar</taxon>
        <taxon>Stramenopiles</taxon>
        <taxon>Oomycota</taxon>
        <taxon>Saprolegniomycetes</taxon>
        <taxon>Saprolegniales</taxon>
        <taxon>Achlyaceae</taxon>
        <taxon>Thraustotheca</taxon>
    </lineage>
</organism>
<sequence length="297" mass="32327">MPSKLQEDTAGSEASTTLTNLIVAFLEISSSFLRFKHTGPVASQSLQALAMALEKPMVIKALCRILNTLAVAVEQEVVLDSVAQSLDMTANKLKKESVTTEAIVQLVLNLSAQGISGVNTLLDQDIVLKGYADALETFGPVFHTAKDLYDYSMTYPTVNFMVSQVQQQAMAHSHHITSLLTNPKVHTAISKASSLTATAWNQAWEYSPFASKASNAEREKLRTEVMRQSQIPFAGTSLEDMLASSDEVRDAIVRLAVAKDAKIAELEKALADTSNYANELAEAIAKGPYHKRKPMSH</sequence>
<keyword evidence="2" id="KW-1185">Reference proteome</keyword>
<evidence type="ECO:0000313" key="2">
    <source>
        <dbReference type="Proteomes" id="UP000243217"/>
    </source>
</evidence>
<name>A0A1V9ZLL5_9STRA</name>
<dbReference type="EMBL" id="JNBS01001841">
    <property type="protein sequence ID" value="OQR98831.1"/>
    <property type="molecule type" value="Genomic_DNA"/>
</dbReference>
<dbReference type="OrthoDB" id="67999at2759"/>
<gene>
    <name evidence="1" type="ORF">THRCLA_21867</name>
</gene>
<reference evidence="1 2" key="1">
    <citation type="journal article" date="2014" name="Genome Biol. Evol.">
        <title>The secreted proteins of Achlya hypogyna and Thraustotheca clavata identify the ancestral oomycete secretome and reveal gene acquisitions by horizontal gene transfer.</title>
        <authorList>
            <person name="Misner I."/>
            <person name="Blouin N."/>
            <person name="Leonard G."/>
            <person name="Richards T.A."/>
            <person name="Lane C.E."/>
        </authorList>
    </citation>
    <scope>NUCLEOTIDE SEQUENCE [LARGE SCALE GENOMIC DNA]</scope>
    <source>
        <strain evidence="1 2">ATCC 34112</strain>
    </source>
</reference>
<protein>
    <submittedName>
        <fullName evidence="1">Uncharacterized protein</fullName>
    </submittedName>
</protein>
<dbReference type="AlphaFoldDB" id="A0A1V9ZLL5"/>
<evidence type="ECO:0000313" key="1">
    <source>
        <dbReference type="EMBL" id="OQR98831.1"/>
    </source>
</evidence>
<accession>A0A1V9ZLL5</accession>